<reference evidence="5" key="1">
    <citation type="journal article" date="2019" name="Int. J. Syst. Evol. Microbiol.">
        <title>The Global Catalogue of Microorganisms (GCM) 10K type strain sequencing project: providing services to taxonomists for standard genome sequencing and annotation.</title>
        <authorList>
            <consortium name="The Broad Institute Genomics Platform"/>
            <consortium name="The Broad Institute Genome Sequencing Center for Infectious Disease"/>
            <person name="Wu L."/>
            <person name="Ma J."/>
        </authorList>
    </citation>
    <scope>NUCLEOTIDE SEQUENCE [LARGE SCALE GENOMIC DNA]</scope>
    <source>
        <strain evidence="5">KCTC 13193</strain>
    </source>
</reference>
<name>A0ABV7A3S4_9BACI</name>
<comment type="caution">
    <text evidence="4">The sequence shown here is derived from an EMBL/GenBank/DDBJ whole genome shotgun (WGS) entry which is preliminary data.</text>
</comment>
<sequence length="481" mass="55386">MKNQTWNGQEAVINSDKFDRRRFQKLYDMSQGLQDLNDFDTPFPTYHALLNDIWGSLYKMNPELKDREEVTDEFQTNHAFMQRIVEDENFKRYRETTRLDDLSSAIGTVQFGRKTREWLEQQREDNEALDQHMRELQHMQNQLEKQRRDHGAGKENQDLQKDLQQQLEELHSHIEQALTGGERSFEQAMEEAIQDTKDTKENLKSLIGGTKAGSGEAELKKMPLRDQLELADNMAANAQMKEIAEWAGRFKQIARKKQKSKHDRTTSRSGVTLGNNPERLLSSELALYKNESTRMEFLRRFAQRRTRQHDTKGKDTLGQGPIILCLDQSGSMKNLDTQSKGFALALMSIAKKQHRDFAFIPFSGSAYKYIFKRGRIKGNDMVEVCENFLGGGTNFEAPLRKGTEVIQSSSFKKADIVFVTDGEAPISKEFLRYLDEQKEEKGFHVLTLLLGSSSKSVQAFSDKMVQVRDFTDEGSFTAFEI</sequence>
<evidence type="ECO:0000313" key="4">
    <source>
        <dbReference type="EMBL" id="MFC2947635.1"/>
    </source>
</evidence>
<gene>
    <name evidence="4" type="ORF">ACFODW_04625</name>
</gene>
<evidence type="ECO:0000256" key="1">
    <source>
        <dbReference type="SAM" id="Coils"/>
    </source>
</evidence>
<dbReference type="PANTHER" id="PTHR36846">
    <property type="entry name" value="PROTEIN VIAA"/>
    <property type="match status" value="1"/>
</dbReference>
<protein>
    <submittedName>
        <fullName evidence="4">VWA domain-containing protein</fullName>
    </submittedName>
</protein>
<dbReference type="PANTHER" id="PTHR36846:SF1">
    <property type="entry name" value="PROTEIN VIAA"/>
    <property type="match status" value="1"/>
</dbReference>
<accession>A0ABV7A3S4</accession>
<dbReference type="InterPro" id="IPR002035">
    <property type="entry name" value="VWF_A"/>
</dbReference>
<keyword evidence="5" id="KW-1185">Reference proteome</keyword>
<evidence type="ECO:0000256" key="2">
    <source>
        <dbReference type="SAM" id="MobiDB-lite"/>
    </source>
</evidence>
<feature type="region of interest" description="Disordered" evidence="2">
    <location>
        <begin position="254"/>
        <end position="275"/>
    </location>
</feature>
<organism evidence="4 5">
    <name type="scientific">Virgibacillus sediminis</name>
    <dbReference type="NCBI Taxonomy" id="202260"/>
    <lineage>
        <taxon>Bacteria</taxon>
        <taxon>Bacillati</taxon>
        <taxon>Bacillota</taxon>
        <taxon>Bacilli</taxon>
        <taxon>Bacillales</taxon>
        <taxon>Bacillaceae</taxon>
        <taxon>Virgibacillus</taxon>
    </lineage>
</organism>
<dbReference type="InterPro" id="IPR036465">
    <property type="entry name" value="vWFA_dom_sf"/>
</dbReference>
<feature type="coiled-coil region" evidence="1">
    <location>
        <begin position="119"/>
        <end position="206"/>
    </location>
</feature>
<evidence type="ECO:0000259" key="3">
    <source>
        <dbReference type="Pfam" id="PF13519"/>
    </source>
</evidence>
<dbReference type="Gene3D" id="3.40.50.410">
    <property type="entry name" value="von Willebrand factor, type A domain"/>
    <property type="match status" value="1"/>
</dbReference>
<feature type="domain" description="VWFA" evidence="3">
    <location>
        <begin position="322"/>
        <end position="423"/>
    </location>
</feature>
<dbReference type="SUPFAM" id="SSF53300">
    <property type="entry name" value="vWA-like"/>
    <property type="match status" value="1"/>
</dbReference>
<dbReference type="Proteomes" id="UP001595387">
    <property type="component" value="Unassembled WGS sequence"/>
</dbReference>
<proteinExistence type="predicted"/>
<dbReference type="RefSeq" id="WP_390303663.1">
    <property type="nucleotide sequence ID" value="NZ_JBHRRZ010000008.1"/>
</dbReference>
<dbReference type="EMBL" id="JBHRRZ010000008">
    <property type="protein sequence ID" value="MFC2947635.1"/>
    <property type="molecule type" value="Genomic_DNA"/>
</dbReference>
<dbReference type="Pfam" id="PF13519">
    <property type="entry name" value="VWA_2"/>
    <property type="match status" value="1"/>
</dbReference>
<evidence type="ECO:0000313" key="5">
    <source>
        <dbReference type="Proteomes" id="UP001595387"/>
    </source>
</evidence>
<keyword evidence="1" id="KW-0175">Coiled coil</keyword>